<protein>
    <submittedName>
        <fullName evidence="1">Uncharacterized protein</fullName>
    </submittedName>
</protein>
<dbReference type="EMBL" id="LKPO01000013">
    <property type="protein sequence ID" value="OLF93831.1"/>
    <property type="molecule type" value="Genomic_DNA"/>
</dbReference>
<dbReference type="Proteomes" id="UP000185604">
    <property type="component" value="Unassembled WGS sequence"/>
</dbReference>
<gene>
    <name evidence="1" type="ORF">B4121_2201</name>
</gene>
<proteinExistence type="predicted"/>
<accession>A0A7Z1B3Y4</accession>
<evidence type="ECO:0000313" key="1">
    <source>
        <dbReference type="EMBL" id="OLF93831.1"/>
    </source>
</evidence>
<dbReference type="AlphaFoldDB" id="A0A7Z1B3Y4"/>
<reference evidence="1 2" key="1">
    <citation type="journal article" date="2016" name="Front. Microbiol.">
        <title>High-Level Heat Resistance of Spores of Bacillus amyloliquefaciens and Bacillus licheniformis Results from the Presence of a spoVA Operon in a Tn1546 Transposon.</title>
        <authorList>
            <person name="Berendsen E.M."/>
            <person name="Koning R.A."/>
            <person name="Boekhorst J."/>
            <person name="de Jong A."/>
            <person name="Kuipers O.P."/>
            <person name="Wells-Bennik M.H."/>
        </authorList>
    </citation>
    <scope>NUCLEOTIDE SEQUENCE [LARGE SCALE GENOMIC DNA]</scope>
    <source>
        <strain evidence="1 2">B4121</strain>
    </source>
</reference>
<name>A0A7Z1B3Y4_9BACI</name>
<organism evidence="1 2">
    <name type="scientific">Bacillus paralicheniformis</name>
    <dbReference type="NCBI Taxonomy" id="1648923"/>
    <lineage>
        <taxon>Bacteria</taxon>
        <taxon>Bacillati</taxon>
        <taxon>Bacillota</taxon>
        <taxon>Bacilli</taxon>
        <taxon>Bacillales</taxon>
        <taxon>Bacillaceae</taxon>
        <taxon>Bacillus</taxon>
    </lineage>
</organism>
<sequence>MHFLQNKESPLENLKTIKSGHLKSSANEEFFSASLLLALVLLSLTA</sequence>
<evidence type="ECO:0000313" key="2">
    <source>
        <dbReference type="Proteomes" id="UP000185604"/>
    </source>
</evidence>
<comment type="caution">
    <text evidence="1">The sequence shown here is derived from an EMBL/GenBank/DDBJ whole genome shotgun (WGS) entry which is preliminary data.</text>
</comment>